<gene>
    <name evidence="1" type="ORF">GCM10022207_28340</name>
</gene>
<dbReference type="Proteomes" id="UP001501563">
    <property type="component" value="Unassembled WGS sequence"/>
</dbReference>
<name>A0ABP7K2L3_9ACTN</name>
<comment type="caution">
    <text evidence="1">The sequence shown here is derived from an EMBL/GenBank/DDBJ whole genome shotgun (WGS) entry which is preliminary data.</text>
</comment>
<protein>
    <recommendedName>
        <fullName evidence="3">TetR family transcriptional regulator</fullName>
    </recommendedName>
</protein>
<organism evidence="1 2">
    <name type="scientific">Streptomyces lannensis</name>
    <dbReference type="NCBI Taxonomy" id="766498"/>
    <lineage>
        <taxon>Bacteria</taxon>
        <taxon>Bacillati</taxon>
        <taxon>Actinomycetota</taxon>
        <taxon>Actinomycetes</taxon>
        <taxon>Kitasatosporales</taxon>
        <taxon>Streptomycetaceae</taxon>
        <taxon>Streptomyces</taxon>
    </lineage>
</organism>
<dbReference type="Gene3D" id="1.10.357.10">
    <property type="entry name" value="Tetracycline Repressor, domain 2"/>
    <property type="match status" value="1"/>
</dbReference>
<evidence type="ECO:0000313" key="2">
    <source>
        <dbReference type="Proteomes" id="UP001501563"/>
    </source>
</evidence>
<dbReference type="EMBL" id="BAAAZA010000007">
    <property type="protein sequence ID" value="GAA3862904.1"/>
    <property type="molecule type" value="Genomic_DNA"/>
</dbReference>
<sequence>MQERYFTESFSSLDALMAAVLREIQEDEAARCQRALDEGVTRRDRARRMLDVLTHAVTDDPRKGRVKLIESLSAGPLAARERRRGLRRIADQVEFLLLADRHDPRIDTTAMAMAVVGGVNQILLNWADGILRTSREDVVQQSLYFFEAIAEFGSGAS</sequence>
<evidence type="ECO:0008006" key="3">
    <source>
        <dbReference type="Google" id="ProtNLM"/>
    </source>
</evidence>
<keyword evidence="2" id="KW-1185">Reference proteome</keyword>
<reference evidence="2" key="1">
    <citation type="journal article" date="2019" name="Int. J. Syst. Evol. Microbiol.">
        <title>The Global Catalogue of Microorganisms (GCM) 10K type strain sequencing project: providing services to taxonomists for standard genome sequencing and annotation.</title>
        <authorList>
            <consortium name="The Broad Institute Genomics Platform"/>
            <consortium name="The Broad Institute Genome Sequencing Center for Infectious Disease"/>
            <person name="Wu L."/>
            <person name="Ma J."/>
        </authorList>
    </citation>
    <scope>NUCLEOTIDE SEQUENCE [LARGE SCALE GENOMIC DNA]</scope>
    <source>
        <strain evidence="2">JCM 16578</strain>
    </source>
</reference>
<proteinExistence type="predicted"/>
<accession>A0ABP7K2L3</accession>
<evidence type="ECO:0000313" key="1">
    <source>
        <dbReference type="EMBL" id="GAA3862904.1"/>
    </source>
</evidence>